<evidence type="ECO:0000313" key="2">
    <source>
        <dbReference type="EMBL" id="GCD93129.1"/>
    </source>
</evidence>
<gene>
    <name evidence="2" type="ORF">EHYA_00772</name>
</gene>
<keyword evidence="1" id="KW-0732">Signal</keyword>
<proteinExistence type="predicted"/>
<feature type="chain" id="PRO_5019019609" description="Secreted protein" evidence="1">
    <location>
        <begin position="28"/>
        <end position="95"/>
    </location>
</feature>
<accession>A0A401YEW4</accession>
<protein>
    <recommendedName>
        <fullName evidence="4">Secreted protein</fullName>
    </recommendedName>
</protein>
<evidence type="ECO:0000256" key="1">
    <source>
        <dbReference type="SAM" id="SignalP"/>
    </source>
</evidence>
<feature type="signal peptide" evidence="1">
    <location>
        <begin position="1"/>
        <end position="27"/>
    </location>
</feature>
<dbReference type="Proteomes" id="UP000286931">
    <property type="component" value="Unassembled WGS sequence"/>
</dbReference>
<keyword evidence="3" id="KW-1185">Reference proteome</keyword>
<evidence type="ECO:0000313" key="3">
    <source>
        <dbReference type="Proteomes" id="UP000286931"/>
    </source>
</evidence>
<dbReference type="RefSeq" id="WP_126635397.1">
    <property type="nucleotide sequence ID" value="NZ_BIFH01000013.1"/>
</dbReference>
<sequence>MRRIAATCVTLAAAATLALTQTLPAYAATGTLYINRAEYTDPSGCLNSDAPDPLVYNRTDQVATVYLFANCTGLITGSVWPEAYSQVVGSSISIP</sequence>
<organism evidence="2 3">
    <name type="scientific">Embleya hyalina</name>
    <dbReference type="NCBI Taxonomy" id="516124"/>
    <lineage>
        <taxon>Bacteria</taxon>
        <taxon>Bacillati</taxon>
        <taxon>Actinomycetota</taxon>
        <taxon>Actinomycetes</taxon>
        <taxon>Kitasatosporales</taxon>
        <taxon>Streptomycetaceae</taxon>
        <taxon>Embleya</taxon>
    </lineage>
</organism>
<evidence type="ECO:0008006" key="4">
    <source>
        <dbReference type="Google" id="ProtNLM"/>
    </source>
</evidence>
<dbReference type="OrthoDB" id="4567904at2"/>
<dbReference type="EMBL" id="BIFH01000013">
    <property type="protein sequence ID" value="GCD93129.1"/>
    <property type="molecule type" value="Genomic_DNA"/>
</dbReference>
<name>A0A401YEW4_9ACTN</name>
<comment type="caution">
    <text evidence="2">The sequence shown here is derived from an EMBL/GenBank/DDBJ whole genome shotgun (WGS) entry which is preliminary data.</text>
</comment>
<reference evidence="2 3" key="1">
    <citation type="submission" date="2018-12" db="EMBL/GenBank/DDBJ databases">
        <title>Draft genome sequence of Embleya hyalina NBRC 13850T.</title>
        <authorList>
            <person name="Komaki H."/>
            <person name="Hosoyama A."/>
            <person name="Kimura A."/>
            <person name="Ichikawa N."/>
            <person name="Tamura T."/>
        </authorList>
    </citation>
    <scope>NUCLEOTIDE SEQUENCE [LARGE SCALE GENOMIC DNA]</scope>
    <source>
        <strain evidence="2 3">NBRC 13850</strain>
    </source>
</reference>
<dbReference type="AlphaFoldDB" id="A0A401YEW4"/>